<protein>
    <submittedName>
        <fullName evidence="3">PEP-CTERM sorting domain-containing protein</fullName>
    </submittedName>
</protein>
<sequence length="215" mass="22194">MRNVKTFVPQCLLACTLFAHGAAQAVPSYHVTVNTAAYTGQALMDFTFLANAGATPATAVLNNFIGAFGPEFDRSTGVIGLVPGQVSLGNQGGGSYFTQWVSLGGLFGFDVHFDGAYASTKNIDASQFNATLYSGDFGGYIGADGSFAAFELLPLSNGSPGQVLVSSPNGMGTVSDVPEPSGLFLGGLAILGVVQRRKHRRVQASGHAPAIGHDM</sequence>
<dbReference type="NCBIfam" id="NF038129">
    <property type="entry name" value="PEP_NF038129"/>
    <property type="match status" value="1"/>
</dbReference>
<keyword evidence="1" id="KW-0732">Signal</keyword>
<dbReference type="Proteomes" id="UP000716322">
    <property type="component" value="Unassembled WGS sequence"/>
</dbReference>
<evidence type="ECO:0000313" key="4">
    <source>
        <dbReference type="Proteomes" id="UP000716322"/>
    </source>
</evidence>
<accession>A0ABX0PJU9</accession>
<dbReference type="InterPro" id="IPR013424">
    <property type="entry name" value="Ice-binding_C"/>
</dbReference>
<dbReference type="Pfam" id="PF07589">
    <property type="entry name" value="PEP-CTERM"/>
    <property type="match status" value="1"/>
</dbReference>
<proteinExistence type="predicted"/>
<feature type="signal peptide" evidence="1">
    <location>
        <begin position="1"/>
        <end position="25"/>
    </location>
</feature>
<organism evidence="3 4">
    <name type="scientific">Telluria antibiotica</name>
    <dbReference type="NCBI Taxonomy" id="2717319"/>
    <lineage>
        <taxon>Bacteria</taxon>
        <taxon>Pseudomonadati</taxon>
        <taxon>Pseudomonadota</taxon>
        <taxon>Betaproteobacteria</taxon>
        <taxon>Burkholderiales</taxon>
        <taxon>Oxalobacteraceae</taxon>
        <taxon>Telluria group</taxon>
        <taxon>Telluria</taxon>
    </lineage>
</organism>
<keyword evidence="4" id="KW-1185">Reference proteome</keyword>
<gene>
    <name evidence="3" type="ORF">HAV22_29285</name>
</gene>
<comment type="caution">
    <text evidence="3">The sequence shown here is derived from an EMBL/GenBank/DDBJ whole genome shotgun (WGS) entry which is preliminary data.</text>
</comment>
<reference evidence="3 4" key="1">
    <citation type="submission" date="2020-03" db="EMBL/GenBank/DDBJ databases">
        <title>Genome sequence of strain Massilia sp. TW-1.</title>
        <authorList>
            <person name="Chaudhary D.K."/>
        </authorList>
    </citation>
    <scope>NUCLEOTIDE SEQUENCE [LARGE SCALE GENOMIC DNA]</scope>
    <source>
        <strain evidence="3 4">TW-1</strain>
    </source>
</reference>
<dbReference type="EMBL" id="JAAQOM010000026">
    <property type="protein sequence ID" value="NIA57727.1"/>
    <property type="molecule type" value="Genomic_DNA"/>
</dbReference>
<evidence type="ECO:0000259" key="2">
    <source>
        <dbReference type="Pfam" id="PF07589"/>
    </source>
</evidence>
<evidence type="ECO:0000313" key="3">
    <source>
        <dbReference type="EMBL" id="NIA57727.1"/>
    </source>
</evidence>
<feature type="chain" id="PRO_5046206858" evidence="1">
    <location>
        <begin position="26"/>
        <end position="215"/>
    </location>
</feature>
<name>A0ABX0PJU9_9BURK</name>
<dbReference type="RefSeq" id="WP_166864867.1">
    <property type="nucleotide sequence ID" value="NZ_JAAQOM010000026.1"/>
</dbReference>
<evidence type="ECO:0000256" key="1">
    <source>
        <dbReference type="SAM" id="SignalP"/>
    </source>
</evidence>
<feature type="domain" description="Ice-binding protein C-terminal" evidence="2">
    <location>
        <begin position="176"/>
        <end position="198"/>
    </location>
</feature>